<dbReference type="InterPro" id="IPR012902">
    <property type="entry name" value="N_methyl_site"/>
</dbReference>
<organism evidence="6 7">
    <name type="scientific">Pseudomonas citronellolis</name>
    <dbReference type="NCBI Taxonomy" id="53408"/>
    <lineage>
        <taxon>Bacteria</taxon>
        <taxon>Pseudomonadati</taxon>
        <taxon>Pseudomonadota</taxon>
        <taxon>Gammaproteobacteria</taxon>
        <taxon>Pseudomonadales</taxon>
        <taxon>Pseudomonadaceae</taxon>
        <taxon>Pseudomonas</taxon>
    </lineage>
</organism>
<sequence length="153" mass="15925">MHPYRSLQKGFTLIELMIVVAIIGILAAVAMPAYQDYTSKGKAAAALADIASHKTQFELEMTEGRDPTNTTVGFSGDTTASCSKVIVSKSGMKCEISNAGRLGNGAFIELKYTSTEYEATGAIKTAGGFKCETSSGMPVAFIPAGCLAAKGTP</sequence>
<dbReference type="InterPro" id="IPR001082">
    <property type="entry name" value="Pilin"/>
</dbReference>
<evidence type="ECO:0000256" key="5">
    <source>
        <dbReference type="SAM" id="Phobius"/>
    </source>
</evidence>
<comment type="caution">
    <text evidence="6">The sequence shown here is derived from an EMBL/GenBank/DDBJ whole genome shotgun (WGS) entry which is preliminary data.</text>
</comment>
<keyword evidence="2" id="KW-0488">Methylation</keyword>
<protein>
    <recommendedName>
        <fullName evidence="3">Pilin</fullName>
    </recommendedName>
</protein>
<dbReference type="Gene3D" id="3.30.700.10">
    <property type="entry name" value="Glycoprotein, Type 4 Pilin"/>
    <property type="match status" value="1"/>
</dbReference>
<dbReference type="GO" id="GO:0007155">
    <property type="term" value="P:cell adhesion"/>
    <property type="evidence" value="ECO:0007669"/>
    <property type="project" value="InterPro"/>
</dbReference>
<dbReference type="RefSeq" id="WP_082656901.1">
    <property type="nucleotide sequence ID" value="NZ_BDGS01000001.1"/>
</dbReference>
<evidence type="ECO:0000256" key="2">
    <source>
        <dbReference type="ARBA" id="ARBA00022481"/>
    </source>
</evidence>
<reference evidence="6" key="1">
    <citation type="submission" date="2023-03" db="EMBL/GenBank/DDBJ databases">
        <title>Draft assemblies of triclosan tolerant bacteria isolated from returned activated sludge.</title>
        <authorList>
            <person name="Van Hamelsveld S."/>
        </authorList>
    </citation>
    <scope>NUCLEOTIDE SEQUENCE</scope>
    <source>
        <strain evidence="6">GW210015_S63</strain>
    </source>
</reference>
<keyword evidence="5" id="KW-1133">Transmembrane helix</keyword>
<keyword evidence="5" id="KW-0472">Membrane</keyword>
<dbReference type="EMBL" id="JARJLR010000207">
    <property type="protein sequence ID" value="MDF3842334.1"/>
    <property type="molecule type" value="Genomic_DNA"/>
</dbReference>
<feature type="transmembrane region" description="Helical" evidence="5">
    <location>
        <begin position="12"/>
        <end position="34"/>
    </location>
</feature>
<comment type="similarity">
    <text evidence="1 4">Belongs to the N-Me-Phe pilin family.</text>
</comment>
<keyword evidence="4" id="KW-0281">Fimbrium</keyword>
<dbReference type="PANTHER" id="PTHR30093">
    <property type="entry name" value="GENERAL SECRETION PATHWAY PROTEIN G"/>
    <property type="match status" value="1"/>
</dbReference>
<evidence type="ECO:0000256" key="1">
    <source>
        <dbReference type="ARBA" id="ARBA00005233"/>
    </source>
</evidence>
<dbReference type="GO" id="GO:0009289">
    <property type="term" value="C:pilus"/>
    <property type="evidence" value="ECO:0007669"/>
    <property type="project" value="InterPro"/>
</dbReference>
<dbReference type="GeneID" id="72999270"/>
<accession>A0AAW6P5N8</accession>
<name>A0AAW6P5N8_9PSED</name>
<dbReference type="Pfam" id="PF07963">
    <property type="entry name" value="N_methyl"/>
    <property type="match status" value="1"/>
</dbReference>
<evidence type="ECO:0000256" key="4">
    <source>
        <dbReference type="RuleBase" id="RU000389"/>
    </source>
</evidence>
<dbReference type="AlphaFoldDB" id="A0AAW6P5N8"/>
<evidence type="ECO:0000313" key="7">
    <source>
        <dbReference type="Proteomes" id="UP001220662"/>
    </source>
</evidence>
<evidence type="ECO:0000313" key="6">
    <source>
        <dbReference type="EMBL" id="MDF3842334.1"/>
    </source>
</evidence>
<gene>
    <name evidence="6" type="ORF">P3W55_11520</name>
</gene>
<dbReference type="Pfam" id="PF00114">
    <property type="entry name" value="Pilin"/>
    <property type="match status" value="1"/>
</dbReference>
<keyword evidence="5" id="KW-0812">Transmembrane</keyword>
<dbReference type="SUPFAM" id="SSF54523">
    <property type="entry name" value="Pili subunits"/>
    <property type="match status" value="1"/>
</dbReference>
<dbReference type="InterPro" id="IPR045584">
    <property type="entry name" value="Pilin-like"/>
</dbReference>
<proteinExistence type="inferred from homology"/>
<dbReference type="PANTHER" id="PTHR30093:SF34">
    <property type="entry name" value="PREPILIN PEPTIDASE-DEPENDENT PROTEIN D"/>
    <property type="match status" value="1"/>
</dbReference>
<dbReference type="NCBIfam" id="TIGR02532">
    <property type="entry name" value="IV_pilin_GFxxxE"/>
    <property type="match status" value="1"/>
</dbReference>
<evidence type="ECO:0000256" key="3">
    <source>
        <dbReference type="ARBA" id="ARBA00029638"/>
    </source>
</evidence>
<dbReference type="Proteomes" id="UP001220662">
    <property type="component" value="Unassembled WGS sequence"/>
</dbReference>
<dbReference type="PROSITE" id="PS00409">
    <property type="entry name" value="PROKAR_NTER_METHYL"/>
    <property type="match status" value="1"/>
</dbReference>